<dbReference type="Gene3D" id="3.90.1340.10">
    <property type="entry name" value="Phage tail collar domain"/>
    <property type="match status" value="1"/>
</dbReference>
<gene>
    <name evidence="2" type="ORF">KDM90_11955</name>
</gene>
<dbReference type="InterPro" id="IPR037053">
    <property type="entry name" value="Phage_tail_collar_dom_sf"/>
</dbReference>
<evidence type="ECO:0000313" key="3">
    <source>
        <dbReference type="Proteomes" id="UP000678545"/>
    </source>
</evidence>
<dbReference type="RefSeq" id="WP_212675858.1">
    <property type="nucleotide sequence ID" value="NZ_JAGSPJ010000005.1"/>
</dbReference>
<dbReference type="Proteomes" id="UP000678545">
    <property type="component" value="Unassembled WGS sequence"/>
</dbReference>
<reference evidence="2" key="1">
    <citation type="submission" date="2021-04" db="EMBL/GenBank/DDBJ databases">
        <title>novel species isolated from subtropical streams in China.</title>
        <authorList>
            <person name="Lu H."/>
        </authorList>
    </citation>
    <scope>NUCLEOTIDE SEQUENCE</scope>
    <source>
        <strain evidence="2">FT137W</strain>
    </source>
</reference>
<protein>
    <submittedName>
        <fullName evidence="2">Tail fiber protein</fullName>
    </submittedName>
</protein>
<dbReference type="EMBL" id="JAGSPJ010000005">
    <property type="protein sequence ID" value="MBR7800714.1"/>
    <property type="molecule type" value="Genomic_DNA"/>
</dbReference>
<evidence type="ECO:0000313" key="2">
    <source>
        <dbReference type="EMBL" id="MBR7800714.1"/>
    </source>
</evidence>
<comment type="caution">
    <text evidence="2">The sequence shown here is derived from an EMBL/GenBank/DDBJ whole genome shotgun (WGS) entry which is preliminary data.</text>
</comment>
<organism evidence="2 3">
    <name type="scientific">Undibacterium fentianense</name>
    <dbReference type="NCBI Taxonomy" id="2828728"/>
    <lineage>
        <taxon>Bacteria</taxon>
        <taxon>Pseudomonadati</taxon>
        <taxon>Pseudomonadota</taxon>
        <taxon>Betaproteobacteria</taxon>
        <taxon>Burkholderiales</taxon>
        <taxon>Oxalobacteraceae</taxon>
        <taxon>Undibacterium</taxon>
    </lineage>
</organism>
<dbReference type="InterPro" id="IPR011083">
    <property type="entry name" value="Phage_tail_collar_dom"/>
</dbReference>
<feature type="domain" description="Phage tail collar" evidence="1">
    <location>
        <begin position="7"/>
        <end position="62"/>
    </location>
</feature>
<dbReference type="SUPFAM" id="SSF88874">
    <property type="entry name" value="Receptor-binding domain of short tail fibre protein gp12"/>
    <property type="match status" value="1"/>
</dbReference>
<proteinExistence type="predicted"/>
<evidence type="ECO:0000259" key="1">
    <source>
        <dbReference type="Pfam" id="PF07484"/>
    </source>
</evidence>
<name>A0A941E4Z6_9BURK</name>
<dbReference type="AlphaFoldDB" id="A0A941E4Z6"/>
<dbReference type="Pfam" id="PF07484">
    <property type="entry name" value="Collar"/>
    <property type="match status" value="1"/>
</dbReference>
<sequence>MMDAFMGTIMAVGFNYAPRGWMFCNGQVISIAQNSAMFALLGITYGGDGQSTFGLPDLRGRVAVGSQAQGPGLSNVVQGEKAGTNNVTIIANGSVSVTLTLANMPAHSHPATLTLNPFNATTQITVGTGTNGQTNAQANNGGLTNTAAQGQTSATLFLPPNAAPANPVNLGGVSTTVTGGGTVTTNNVGSGTPVVAPVMTTATTSIMQPYLGLNYIICMEGIFPSRN</sequence>
<accession>A0A941E4Z6</accession>
<keyword evidence="3" id="KW-1185">Reference proteome</keyword>